<proteinExistence type="predicted"/>
<organism evidence="1">
    <name type="scientific">hydrothermal vent metagenome</name>
    <dbReference type="NCBI Taxonomy" id="652676"/>
    <lineage>
        <taxon>unclassified sequences</taxon>
        <taxon>metagenomes</taxon>
        <taxon>ecological metagenomes</taxon>
    </lineage>
</organism>
<gene>
    <name evidence="1" type="ORF">MNB_SM-6-906</name>
</gene>
<sequence>MKRLLVLLLLIFQGCSFKSPQNKWQYESTAAFTNYVKNYLQGNNTIAKNDLKRAISNATKSADLTQLATIYLGECAVHISVGEKDTCKSYDTIAPLIKNQYLNAYNRFINKKFTDPFIKQLENEKQTFATLVSQQKIQSINSFIINSFNKPQSAYLYAALARNFINLQTIDQLIDLASYNGDKKVAIFWLKYKLTKLDNHKERLRIQQIIQILESHTNPNLF</sequence>
<dbReference type="AlphaFoldDB" id="A0A1W1CSP2"/>
<accession>A0A1W1CSP2</accession>
<evidence type="ECO:0000313" key="1">
    <source>
        <dbReference type="EMBL" id="SFV68691.1"/>
    </source>
</evidence>
<evidence type="ECO:0008006" key="2">
    <source>
        <dbReference type="Google" id="ProtNLM"/>
    </source>
</evidence>
<dbReference type="PROSITE" id="PS51257">
    <property type="entry name" value="PROKAR_LIPOPROTEIN"/>
    <property type="match status" value="1"/>
</dbReference>
<dbReference type="EMBL" id="FPHK01000124">
    <property type="protein sequence ID" value="SFV68691.1"/>
    <property type="molecule type" value="Genomic_DNA"/>
</dbReference>
<reference evidence="1" key="1">
    <citation type="submission" date="2016-10" db="EMBL/GenBank/DDBJ databases">
        <authorList>
            <person name="de Groot N.N."/>
        </authorList>
    </citation>
    <scope>NUCLEOTIDE SEQUENCE</scope>
</reference>
<name>A0A1W1CSP2_9ZZZZ</name>
<protein>
    <recommendedName>
        <fullName evidence="2">Lipoprotein</fullName>
    </recommendedName>
</protein>